<reference evidence="1 3" key="1">
    <citation type="submission" date="2015-07" db="EMBL/GenBank/DDBJ databases">
        <authorList>
            <person name="Noorani M."/>
        </authorList>
    </citation>
    <scope>NUCLEOTIDE SEQUENCE [LARGE SCALE GENOMIC DNA]</scope>
    <source>
        <strain evidence="1 3">W1435</strain>
    </source>
</reference>
<dbReference type="RefSeq" id="WP_050696140.1">
    <property type="nucleotide sequence ID" value="NZ_CP012074.1"/>
</dbReference>
<dbReference type="EMBL" id="CP012074">
    <property type="protein sequence ID" value="AKU69352.1"/>
    <property type="molecule type" value="Genomic_DNA"/>
</dbReference>
<dbReference type="Proteomes" id="UP000682005">
    <property type="component" value="Chromosome 1"/>
</dbReference>
<dbReference type="Pfam" id="PF11013">
    <property type="entry name" value="DUF2851"/>
    <property type="match status" value="1"/>
</dbReference>
<dbReference type="AlphaFoldDB" id="A0A0K1NJS4"/>
<sequence>MEQLIHYVWKHKLFPLTGLKTTDGQEVEVIDPGLHNHNAGPDFFNAKVKIGGTMWVGNVEIHDRASDWFLHRHDRDPNYNNVILHVAESIDVDVKTRQGNYPPQMRLQVPAAIREHYEELLTTDEYPACYRIIPDLSRLMVHSWMSALQTERLEHKTEAITQRVKDCGGSWEAAYFVTLARNYGFGINGDAFETWAKLIPLQDIAHHRDNLLQIEAFFLGQAGLLETASIPERYQQKAQKDSYFTQLESEYKYLAHKFGLQHMDASQWRFLRLRPQNFPHIRIAQLARLYYEQRAGLSQLLDCGTVKQVRELLKTQVTTYWETHYVFGEESAKSEKRLSSSSLNLQIINTVIPILFAYGKHKNSEKYCDRAFSFLEALKAEDNHIVRMWKEVGLQVGTAGDSQALIQLKKAYCDRKDCLRCRIGYEYLKGNPSAQL</sequence>
<proteinExistence type="predicted"/>
<evidence type="ECO:0000313" key="2">
    <source>
        <dbReference type="EMBL" id="QUB86982.1"/>
    </source>
</evidence>
<reference evidence="2 4" key="2">
    <citation type="submission" date="2021-03" db="EMBL/GenBank/DDBJ databases">
        <title>Human Oral Microbial Genomes.</title>
        <authorList>
            <person name="Johnston C.D."/>
            <person name="Chen T."/>
            <person name="Dewhirst F.E."/>
        </authorList>
    </citation>
    <scope>NUCLEOTIDE SEQUENCE [LARGE SCALE GENOMIC DNA]</scope>
    <source>
        <strain evidence="2 4">W1435</strain>
    </source>
</reference>
<organism evidence="1 3">
    <name type="scientific">Prevotella fusca JCM 17724</name>
    <dbReference type="NCBI Taxonomy" id="1236517"/>
    <lineage>
        <taxon>Bacteria</taxon>
        <taxon>Pseudomonadati</taxon>
        <taxon>Bacteroidota</taxon>
        <taxon>Bacteroidia</taxon>
        <taxon>Bacteroidales</taxon>
        <taxon>Prevotellaceae</taxon>
        <taxon>Prevotella</taxon>
    </lineage>
</organism>
<keyword evidence="4" id="KW-1185">Reference proteome</keyword>
<dbReference type="KEGG" id="pfus:ADJ77_06025"/>
<protein>
    <submittedName>
        <fullName evidence="2">DUF2851 family protein</fullName>
    </submittedName>
</protein>
<evidence type="ECO:0000313" key="1">
    <source>
        <dbReference type="EMBL" id="AKU69352.1"/>
    </source>
</evidence>
<dbReference type="Proteomes" id="UP000060345">
    <property type="component" value="Chromosome 1"/>
</dbReference>
<dbReference type="eggNOG" id="ENOG502Z7XW">
    <property type="taxonomic scope" value="Bacteria"/>
</dbReference>
<dbReference type="EMBL" id="CP072370">
    <property type="protein sequence ID" value="QUB86982.1"/>
    <property type="molecule type" value="Genomic_DNA"/>
</dbReference>
<evidence type="ECO:0000313" key="4">
    <source>
        <dbReference type="Proteomes" id="UP000682005"/>
    </source>
</evidence>
<gene>
    <name evidence="1" type="ORF">ADJ77_06025</name>
    <name evidence="2" type="ORF">J5A51_05735</name>
</gene>
<dbReference type="STRING" id="1236517.ADJ77_06025"/>
<dbReference type="InterPro" id="IPR021272">
    <property type="entry name" value="DUF2851"/>
</dbReference>
<accession>A0A0K1NJS4</accession>
<name>A0A0K1NJS4_9BACT</name>
<evidence type="ECO:0000313" key="3">
    <source>
        <dbReference type="Proteomes" id="UP000060345"/>
    </source>
</evidence>